<dbReference type="Proteomes" id="UP000294947">
    <property type="component" value="Unassembled WGS sequence"/>
</dbReference>
<reference evidence="2 3" key="1">
    <citation type="submission" date="2019-03" db="EMBL/GenBank/DDBJ databases">
        <title>Draft genome sequences of novel Actinobacteria.</title>
        <authorList>
            <person name="Sahin N."/>
            <person name="Ay H."/>
            <person name="Saygin H."/>
        </authorList>
    </citation>
    <scope>NUCLEOTIDE SEQUENCE [LARGE SCALE GENOMIC DNA]</scope>
    <source>
        <strain evidence="2 3">7K502</strain>
    </source>
</reference>
<dbReference type="Pfam" id="PF13581">
    <property type="entry name" value="HATPase_c_2"/>
    <property type="match status" value="1"/>
</dbReference>
<proteinExistence type="predicted"/>
<dbReference type="EMBL" id="SMKW01000080">
    <property type="protein sequence ID" value="TDD39106.1"/>
    <property type="molecule type" value="Genomic_DNA"/>
</dbReference>
<name>A0A4R4Y4M0_9PSEU</name>
<sequence>MSVSWQTVHSGGTATASGVVEVRAPARPGSLTVMRVVAADIAMRADFDVDAIADVRLAVEEACASLVKLAAPEEPLVCRFSADDCRMAVTAEVTSAHPVGPSTATLSWRVLTALADSVTTEVLRPAHRRPLVRIEMTKEVDTG</sequence>
<keyword evidence="3" id="KW-1185">Reference proteome</keyword>
<dbReference type="RefSeq" id="WP_132493474.1">
    <property type="nucleotide sequence ID" value="NZ_SMKW01000080.1"/>
</dbReference>
<dbReference type="OrthoDB" id="3694612at2"/>
<accession>A0A4R4Y4M0</accession>
<comment type="caution">
    <text evidence="2">The sequence shown here is derived from an EMBL/GenBank/DDBJ whole genome shotgun (WGS) entry which is preliminary data.</text>
</comment>
<evidence type="ECO:0000313" key="3">
    <source>
        <dbReference type="Proteomes" id="UP000294947"/>
    </source>
</evidence>
<dbReference type="AlphaFoldDB" id="A0A4R4Y4M0"/>
<evidence type="ECO:0000313" key="2">
    <source>
        <dbReference type="EMBL" id="TDD39106.1"/>
    </source>
</evidence>
<evidence type="ECO:0000259" key="1">
    <source>
        <dbReference type="Pfam" id="PF13581"/>
    </source>
</evidence>
<protein>
    <submittedName>
        <fullName evidence="2">Anti-sigma factor</fullName>
    </submittedName>
</protein>
<dbReference type="InterPro" id="IPR003594">
    <property type="entry name" value="HATPase_dom"/>
</dbReference>
<organism evidence="2 3">
    <name type="scientific">Saccharopolyspora elongata</name>
    <dbReference type="NCBI Taxonomy" id="2530387"/>
    <lineage>
        <taxon>Bacteria</taxon>
        <taxon>Bacillati</taxon>
        <taxon>Actinomycetota</taxon>
        <taxon>Actinomycetes</taxon>
        <taxon>Pseudonocardiales</taxon>
        <taxon>Pseudonocardiaceae</taxon>
        <taxon>Saccharopolyspora</taxon>
    </lineage>
</organism>
<feature type="domain" description="Histidine kinase/HSP90-like ATPase" evidence="1">
    <location>
        <begin position="25"/>
        <end position="94"/>
    </location>
</feature>
<gene>
    <name evidence="2" type="ORF">E1288_37715</name>
</gene>
<dbReference type="InterPro" id="IPR036890">
    <property type="entry name" value="HATPase_C_sf"/>
</dbReference>
<dbReference type="Gene3D" id="3.30.565.10">
    <property type="entry name" value="Histidine kinase-like ATPase, C-terminal domain"/>
    <property type="match status" value="1"/>
</dbReference>